<dbReference type="KEGG" id="mros:EHO51_08620"/>
<dbReference type="GO" id="GO:0004130">
    <property type="term" value="F:cytochrome-c peroxidase activity"/>
    <property type="evidence" value="ECO:0007669"/>
    <property type="project" value="TreeGrafter"/>
</dbReference>
<evidence type="ECO:0000256" key="4">
    <source>
        <dbReference type="ARBA" id="ARBA00022617"/>
    </source>
</evidence>
<protein>
    <submittedName>
        <fullName evidence="15">Cytochrome-c peroxidase</fullName>
    </submittedName>
</protein>
<keyword evidence="9" id="KW-0560">Oxidoreductase</keyword>
<evidence type="ECO:0000256" key="11">
    <source>
        <dbReference type="PIRSR" id="PIRSR000294-1"/>
    </source>
</evidence>
<dbReference type="InterPro" id="IPR004852">
    <property type="entry name" value="Di-haem_cyt_c_peroxidsae"/>
</dbReference>
<accession>A0A3G8M506</accession>
<name>A0A3G8M506_9HYPH</name>
<dbReference type="Gene3D" id="1.10.760.10">
    <property type="entry name" value="Cytochrome c-like domain"/>
    <property type="match status" value="2"/>
</dbReference>
<keyword evidence="4 11" id="KW-0349">Heme</keyword>
<keyword evidence="7" id="KW-0574">Periplasm</keyword>
<proteinExistence type="predicted"/>
<feature type="binding site" description="covalent" evidence="11">
    <location>
        <position position="77"/>
    </location>
    <ligand>
        <name>heme c</name>
        <dbReference type="ChEBI" id="CHEBI:61717"/>
        <label>1</label>
    </ligand>
</feature>
<keyword evidence="10 12" id="KW-0408">Iron</keyword>
<dbReference type="SUPFAM" id="SSF46626">
    <property type="entry name" value="Cytochrome c"/>
    <property type="match status" value="2"/>
</dbReference>
<dbReference type="GO" id="GO:0042597">
    <property type="term" value="C:periplasmic space"/>
    <property type="evidence" value="ECO:0007669"/>
    <property type="project" value="UniProtKB-SubCell"/>
</dbReference>
<evidence type="ECO:0000256" key="1">
    <source>
        <dbReference type="ARBA" id="ARBA00004418"/>
    </source>
</evidence>
<comment type="PTM">
    <text evidence="11">Binds 2 heme groups per subunit.</text>
</comment>
<sequence length="345" mass="36638">MYLTRFAALAATLLAPAMAAADDLRADANAVFKPIDAASVAGVVKNNEITPAKIDLGGKLFFDPRLSKSQIISCNSCHNLGTGGVDAGPTSIGHGWAKGPRRAPTVLNAVFNVAQFWDGRAVDLKAQAKGPVQADVEMNNTPAQVEKMLNSMPAYVAEFKAAFPADPKPVSFDNMAKAIEAFEATLTTPNAPFDKFLKGDVNALNDVEKKGLRLFIDKGCAACHGGVNIGGNGYFPFGVAQKPGVEIMPVADKGRSKVTNDVADDFVFRSAPLRNVALRAPYFHTGSVWTLEEAVDLMAKDQLGENLSDPDIKAIVAFLGTLSGDQPKAVYPVLPPRTKDTPLPQ</sequence>
<dbReference type="InterPro" id="IPR036909">
    <property type="entry name" value="Cyt_c-like_dom_sf"/>
</dbReference>
<evidence type="ECO:0000313" key="15">
    <source>
        <dbReference type="EMBL" id="AZG76787.1"/>
    </source>
</evidence>
<evidence type="ECO:0000256" key="10">
    <source>
        <dbReference type="ARBA" id="ARBA00023004"/>
    </source>
</evidence>
<dbReference type="InterPro" id="IPR009056">
    <property type="entry name" value="Cyt_c-like_dom"/>
</dbReference>
<evidence type="ECO:0000256" key="6">
    <source>
        <dbReference type="ARBA" id="ARBA00022729"/>
    </source>
</evidence>
<evidence type="ECO:0000256" key="12">
    <source>
        <dbReference type="PIRSR" id="PIRSR000294-2"/>
    </source>
</evidence>
<evidence type="ECO:0000256" key="7">
    <source>
        <dbReference type="ARBA" id="ARBA00022764"/>
    </source>
</evidence>
<comment type="subcellular location">
    <subcellularLocation>
        <location evidence="1">Periplasm</location>
    </subcellularLocation>
</comment>
<feature type="signal peptide" evidence="13">
    <location>
        <begin position="1"/>
        <end position="21"/>
    </location>
</feature>
<dbReference type="AlphaFoldDB" id="A0A3G8M506"/>
<evidence type="ECO:0000256" key="5">
    <source>
        <dbReference type="ARBA" id="ARBA00022723"/>
    </source>
</evidence>
<feature type="binding site" description="covalent" evidence="11">
    <location>
        <position position="74"/>
    </location>
    <ligand>
        <name>heme c</name>
        <dbReference type="ChEBI" id="CHEBI:61717"/>
        <label>1</label>
    </ligand>
</feature>
<keyword evidence="8" id="KW-0249">Electron transport</keyword>
<feature type="binding site" description="axial binding residue" evidence="12">
    <location>
        <position position="78"/>
    </location>
    <ligand>
        <name>heme c</name>
        <dbReference type="ChEBI" id="CHEBI:61717"/>
        <label>1</label>
    </ligand>
    <ligandPart>
        <name>Fe</name>
        <dbReference type="ChEBI" id="CHEBI:18248"/>
    </ligandPart>
</feature>
<keyword evidence="3 15" id="KW-0575">Peroxidase</keyword>
<evidence type="ECO:0000256" key="8">
    <source>
        <dbReference type="ARBA" id="ARBA00022982"/>
    </source>
</evidence>
<evidence type="ECO:0000256" key="9">
    <source>
        <dbReference type="ARBA" id="ARBA00023002"/>
    </source>
</evidence>
<dbReference type="Pfam" id="PF03150">
    <property type="entry name" value="CCP_MauG"/>
    <property type="match status" value="1"/>
</dbReference>
<dbReference type="RefSeq" id="WP_124738540.1">
    <property type="nucleotide sequence ID" value="NZ_CP034086.1"/>
</dbReference>
<evidence type="ECO:0000256" key="13">
    <source>
        <dbReference type="SAM" id="SignalP"/>
    </source>
</evidence>
<feature type="binding site" description="axial binding residue" evidence="12">
    <location>
        <position position="298"/>
    </location>
    <ligand>
        <name>heme c</name>
        <dbReference type="ChEBI" id="CHEBI:61717"/>
        <label>2</label>
    </ligand>
    <ligandPart>
        <name>Fe</name>
        <dbReference type="ChEBI" id="CHEBI:18248"/>
    </ligandPart>
</feature>
<feature type="binding site" description="covalent" evidence="11">
    <location>
        <position position="223"/>
    </location>
    <ligand>
        <name>heme c</name>
        <dbReference type="ChEBI" id="CHEBI:61717"/>
        <label>2</label>
    </ligand>
</feature>
<keyword evidence="2" id="KW-0813">Transport</keyword>
<feature type="binding site" description="axial binding residue" evidence="12">
    <location>
        <position position="224"/>
    </location>
    <ligand>
        <name>heme c</name>
        <dbReference type="ChEBI" id="CHEBI:61717"/>
        <label>2</label>
    </ligand>
    <ligandPart>
        <name>Fe</name>
        <dbReference type="ChEBI" id="CHEBI:18248"/>
    </ligandPart>
</feature>
<evidence type="ECO:0000256" key="3">
    <source>
        <dbReference type="ARBA" id="ARBA00022559"/>
    </source>
</evidence>
<keyword evidence="5 12" id="KW-0479">Metal-binding</keyword>
<reference evidence="15 16" key="1">
    <citation type="submission" date="2018-11" db="EMBL/GenBank/DDBJ databases">
        <title>Genome squencing of methanotrophic bacteria isolated from alkaline groundwater in Korea.</title>
        <authorList>
            <person name="Nguyen L.N."/>
        </authorList>
    </citation>
    <scope>NUCLEOTIDE SEQUENCE [LARGE SCALE GENOMIC DNA]</scope>
    <source>
        <strain evidence="15 16">GW6</strain>
    </source>
</reference>
<feature type="binding site" description="axial binding residue" evidence="12">
    <location>
        <position position="94"/>
    </location>
    <ligand>
        <name>heme c</name>
        <dbReference type="ChEBI" id="CHEBI:61717"/>
        <label>1</label>
    </ligand>
    <ligandPart>
        <name>Fe</name>
        <dbReference type="ChEBI" id="CHEBI:18248"/>
    </ligandPart>
</feature>
<dbReference type="InterPro" id="IPR026259">
    <property type="entry name" value="MauG/Cytc_peroxidase"/>
</dbReference>
<evidence type="ECO:0000313" key="16">
    <source>
        <dbReference type="Proteomes" id="UP000273982"/>
    </source>
</evidence>
<dbReference type="GO" id="GO:0009055">
    <property type="term" value="F:electron transfer activity"/>
    <property type="evidence" value="ECO:0007669"/>
    <property type="project" value="InterPro"/>
</dbReference>
<organism evidence="15 16">
    <name type="scientific">Methylocystis rosea</name>
    <dbReference type="NCBI Taxonomy" id="173366"/>
    <lineage>
        <taxon>Bacteria</taxon>
        <taxon>Pseudomonadati</taxon>
        <taxon>Pseudomonadota</taxon>
        <taxon>Alphaproteobacteria</taxon>
        <taxon>Hyphomicrobiales</taxon>
        <taxon>Methylocystaceae</taxon>
        <taxon>Methylocystis</taxon>
    </lineage>
</organism>
<feature type="domain" description="Cytochrome c" evidence="14">
    <location>
        <begin position="206"/>
        <end position="323"/>
    </location>
</feature>
<feature type="binding site" description="covalent" evidence="11">
    <location>
        <position position="220"/>
    </location>
    <ligand>
        <name>heme c</name>
        <dbReference type="ChEBI" id="CHEBI:61717"/>
        <label>2</label>
    </ligand>
</feature>
<dbReference type="InterPro" id="IPR051395">
    <property type="entry name" value="Cytochrome_c_Peroxidase/MauG"/>
</dbReference>
<dbReference type="PANTHER" id="PTHR30600">
    <property type="entry name" value="CYTOCHROME C PEROXIDASE-RELATED"/>
    <property type="match status" value="1"/>
</dbReference>
<evidence type="ECO:0000256" key="2">
    <source>
        <dbReference type="ARBA" id="ARBA00022448"/>
    </source>
</evidence>
<dbReference type="Pfam" id="PF00034">
    <property type="entry name" value="Cytochrom_C"/>
    <property type="match status" value="1"/>
</dbReference>
<comment type="cofactor">
    <cofactor evidence="11">
        <name>heme</name>
        <dbReference type="ChEBI" id="CHEBI:30413"/>
    </cofactor>
    <text evidence="11">Binds 2 heme groups.</text>
</comment>
<dbReference type="PIRSF" id="PIRSF000294">
    <property type="entry name" value="Cytochrome-c_peroxidase"/>
    <property type="match status" value="1"/>
</dbReference>
<dbReference type="GO" id="GO:0020037">
    <property type="term" value="F:heme binding"/>
    <property type="evidence" value="ECO:0007669"/>
    <property type="project" value="InterPro"/>
</dbReference>
<keyword evidence="6 13" id="KW-0732">Signal</keyword>
<gene>
    <name evidence="15" type="ORF">EHO51_08620</name>
</gene>
<dbReference type="EMBL" id="CP034086">
    <property type="protein sequence ID" value="AZG76787.1"/>
    <property type="molecule type" value="Genomic_DNA"/>
</dbReference>
<dbReference type="Proteomes" id="UP000273982">
    <property type="component" value="Chromosome"/>
</dbReference>
<evidence type="ECO:0000259" key="14">
    <source>
        <dbReference type="PROSITE" id="PS51007"/>
    </source>
</evidence>
<dbReference type="PROSITE" id="PS51007">
    <property type="entry name" value="CYTC"/>
    <property type="match status" value="2"/>
</dbReference>
<dbReference type="GO" id="GO:0046872">
    <property type="term" value="F:metal ion binding"/>
    <property type="evidence" value="ECO:0007669"/>
    <property type="project" value="UniProtKB-KW"/>
</dbReference>
<dbReference type="PANTHER" id="PTHR30600:SF7">
    <property type="entry name" value="CYTOCHROME C PEROXIDASE-RELATED"/>
    <property type="match status" value="1"/>
</dbReference>
<dbReference type="FunFam" id="1.10.760.10:FF:000004">
    <property type="entry name" value="Cytochrome c peroxidase"/>
    <property type="match status" value="1"/>
</dbReference>
<feature type="chain" id="PRO_5018133426" evidence="13">
    <location>
        <begin position="22"/>
        <end position="345"/>
    </location>
</feature>
<feature type="domain" description="Cytochrome c" evidence="14">
    <location>
        <begin position="52"/>
        <end position="160"/>
    </location>
</feature>